<dbReference type="AlphaFoldDB" id="G7JQ27"/>
<evidence type="ECO:0000313" key="2">
    <source>
        <dbReference type="EnsemblPlants" id="AES92056"/>
    </source>
</evidence>
<reference evidence="2" key="3">
    <citation type="submission" date="2015-04" db="UniProtKB">
        <authorList>
            <consortium name="EnsemblPlants"/>
        </authorList>
    </citation>
    <scope>IDENTIFICATION</scope>
    <source>
        <strain evidence="2">cv. Jemalong A17</strain>
    </source>
</reference>
<accession>G7JQ27</accession>
<reference evidence="1 3" key="2">
    <citation type="journal article" date="2014" name="BMC Genomics">
        <title>An improved genome release (version Mt4.0) for the model legume Medicago truncatula.</title>
        <authorList>
            <person name="Tang H."/>
            <person name="Krishnakumar V."/>
            <person name="Bidwell S."/>
            <person name="Rosen B."/>
            <person name="Chan A."/>
            <person name="Zhou S."/>
            <person name="Gentzbittel L."/>
            <person name="Childs K.L."/>
            <person name="Yandell M."/>
            <person name="Gundlach H."/>
            <person name="Mayer K.F."/>
            <person name="Schwartz D.C."/>
            <person name="Town C.D."/>
        </authorList>
    </citation>
    <scope>GENOME REANNOTATION</scope>
    <source>
        <strain evidence="2 3">cv. Jemalong A17</strain>
    </source>
</reference>
<protein>
    <submittedName>
        <fullName evidence="1 2">Uncharacterized protein</fullName>
    </submittedName>
</protein>
<evidence type="ECO:0000313" key="1">
    <source>
        <dbReference type="EMBL" id="AES92056.1"/>
    </source>
</evidence>
<evidence type="ECO:0000313" key="3">
    <source>
        <dbReference type="Proteomes" id="UP000002051"/>
    </source>
</evidence>
<dbReference type="Proteomes" id="UP000002051">
    <property type="component" value="Chromosome 4"/>
</dbReference>
<dbReference type="PaxDb" id="3880-AES92056"/>
<name>G7JQ27_MEDTR</name>
<reference evidence="1 3" key="1">
    <citation type="journal article" date="2011" name="Nature">
        <title>The Medicago genome provides insight into the evolution of rhizobial symbioses.</title>
        <authorList>
            <person name="Young N.D."/>
            <person name="Debelle F."/>
            <person name="Oldroyd G.E."/>
            <person name="Geurts R."/>
            <person name="Cannon S.B."/>
            <person name="Udvardi M.K."/>
            <person name="Benedito V.A."/>
            <person name="Mayer K.F."/>
            <person name="Gouzy J."/>
            <person name="Schoof H."/>
            <person name="Van de Peer Y."/>
            <person name="Proost S."/>
            <person name="Cook D.R."/>
            <person name="Meyers B.C."/>
            <person name="Spannagl M."/>
            <person name="Cheung F."/>
            <person name="De Mita S."/>
            <person name="Krishnakumar V."/>
            <person name="Gundlach H."/>
            <person name="Zhou S."/>
            <person name="Mudge J."/>
            <person name="Bharti A.K."/>
            <person name="Murray J.D."/>
            <person name="Naoumkina M.A."/>
            <person name="Rosen B."/>
            <person name="Silverstein K.A."/>
            <person name="Tang H."/>
            <person name="Rombauts S."/>
            <person name="Zhao P.X."/>
            <person name="Zhou P."/>
            <person name="Barbe V."/>
            <person name="Bardou P."/>
            <person name="Bechner M."/>
            <person name="Bellec A."/>
            <person name="Berger A."/>
            <person name="Berges H."/>
            <person name="Bidwell S."/>
            <person name="Bisseling T."/>
            <person name="Choisne N."/>
            <person name="Couloux A."/>
            <person name="Denny R."/>
            <person name="Deshpande S."/>
            <person name="Dai X."/>
            <person name="Doyle J.J."/>
            <person name="Dudez A.M."/>
            <person name="Farmer A.D."/>
            <person name="Fouteau S."/>
            <person name="Franken C."/>
            <person name="Gibelin C."/>
            <person name="Gish J."/>
            <person name="Goldstein S."/>
            <person name="Gonzalez A.J."/>
            <person name="Green P.J."/>
            <person name="Hallab A."/>
            <person name="Hartog M."/>
            <person name="Hua A."/>
            <person name="Humphray S.J."/>
            <person name="Jeong D.H."/>
            <person name="Jing Y."/>
            <person name="Jocker A."/>
            <person name="Kenton S.M."/>
            <person name="Kim D.J."/>
            <person name="Klee K."/>
            <person name="Lai H."/>
            <person name="Lang C."/>
            <person name="Lin S."/>
            <person name="Macmil S.L."/>
            <person name="Magdelenat G."/>
            <person name="Matthews L."/>
            <person name="McCorrison J."/>
            <person name="Monaghan E.L."/>
            <person name="Mun J.H."/>
            <person name="Najar F.Z."/>
            <person name="Nicholson C."/>
            <person name="Noirot C."/>
            <person name="O'Bleness M."/>
            <person name="Paule C.R."/>
            <person name="Poulain J."/>
            <person name="Prion F."/>
            <person name="Qin B."/>
            <person name="Qu C."/>
            <person name="Retzel E.F."/>
            <person name="Riddle C."/>
            <person name="Sallet E."/>
            <person name="Samain S."/>
            <person name="Samson N."/>
            <person name="Sanders I."/>
            <person name="Saurat O."/>
            <person name="Scarpelli C."/>
            <person name="Schiex T."/>
            <person name="Segurens B."/>
            <person name="Severin A.J."/>
            <person name="Sherrier D.J."/>
            <person name="Shi R."/>
            <person name="Sims S."/>
            <person name="Singer S.R."/>
            <person name="Sinharoy S."/>
            <person name="Sterck L."/>
            <person name="Viollet A."/>
            <person name="Wang B.B."/>
            <person name="Wang K."/>
            <person name="Wang M."/>
            <person name="Wang X."/>
            <person name="Warfsmann J."/>
            <person name="Weissenbach J."/>
            <person name="White D.D."/>
            <person name="White J.D."/>
            <person name="Wiley G.B."/>
            <person name="Wincker P."/>
            <person name="Xing Y."/>
            <person name="Yang L."/>
            <person name="Yao Z."/>
            <person name="Ying F."/>
            <person name="Zhai J."/>
            <person name="Zhou L."/>
            <person name="Zuber A."/>
            <person name="Denarie J."/>
            <person name="Dixon R.A."/>
            <person name="May G.D."/>
            <person name="Schwartz D.C."/>
            <person name="Rogers J."/>
            <person name="Quetier F."/>
            <person name="Town C.D."/>
            <person name="Roe B.A."/>
        </authorList>
    </citation>
    <scope>NUCLEOTIDE SEQUENCE [LARGE SCALE GENOMIC DNA]</scope>
    <source>
        <strain evidence="1">A17</strain>
        <strain evidence="2 3">cv. Jemalong A17</strain>
    </source>
</reference>
<organism evidence="1 3">
    <name type="scientific">Medicago truncatula</name>
    <name type="common">Barrel medic</name>
    <name type="synonym">Medicago tribuloides</name>
    <dbReference type="NCBI Taxonomy" id="3880"/>
    <lineage>
        <taxon>Eukaryota</taxon>
        <taxon>Viridiplantae</taxon>
        <taxon>Streptophyta</taxon>
        <taxon>Embryophyta</taxon>
        <taxon>Tracheophyta</taxon>
        <taxon>Spermatophyta</taxon>
        <taxon>Magnoliopsida</taxon>
        <taxon>eudicotyledons</taxon>
        <taxon>Gunneridae</taxon>
        <taxon>Pentapetalae</taxon>
        <taxon>rosids</taxon>
        <taxon>fabids</taxon>
        <taxon>Fabales</taxon>
        <taxon>Fabaceae</taxon>
        <taxon>Papilionoideae</taxon>
        <taxon>50 kb inversion clade</taxon>
        <taxon>NPAAA clade</taxon>
        <taxon>Hologalegina</taxon>
        <taxon>IRL clade</taxon>
        <taxon>Trifolieae</taxon>
        <taxon>Medicago</taxon>
    </lineage>
</organism>
<sequence>MVYDIYVYLVQKSLIMMKHVLPYKQVWDIKDFSKLDSECCDSKPFNISAESWHDGKATWHDGGFSFLGKALEKLWHDGVASWHDGALAEIAREGKVCYTLR</sequence>
<dbReference type="EnsemblPlants" id="AES92056">
    <property type="protein sequence ID" value="AES92056"/>
    <property type="gene ID" value="MTR_4g123790"/>
</dbReference>
<dbReference type="EMBL" id="CM001220">
    <property type="protein sequence ID" value="AES92056.1"/>
    <property type="molecule type" value="Genomic_DNA"/>
</dbReference>
<dbReference type="HOGENOM" id="CLU_2295879_0_0_1"/>
<keyword evidence="3" id="KW-1185">Reference proteome</keyword>
<gene>
    <name evidence="1" type="ordered locus">MTR_4g123790</name>
</gene>
<proteinExistence type="predicted"/>